<evidence type="ECO:0000313" key="3">
    <source>
        <dbReference type="Proteomes" id="UP000617340"/>
    </source>
</evidence>
<keyword evidence="3" id="KW-1185">Reference proteome</keyword>
<organism evidence="2 3">
    <name type="scientific">Vespula germanica</name>
    <name type="common">German yellow jacket</name>
    <name type="synonym">Paravespula germanica</name>
    <dbReference type="NCBI Taxonomy" id="30212"/>
    <lineage>
        <taxon>Eukaryota</taxon>
        <taxon>Metazoa</taxon>
        <taxon>Ecdysozoa</taxon>
        <taxon>Arthropoda</taxon>
        <taxon>Hexapoda</taxon>
        <taxon>Insecta</taxon>
        <taxon>Pterygota</taxon>
        <taxon>Neoptera</taxon>
        <taxon>Endopterygota</taxon>
        <taxon>Hymenoptera</taxon>
        <taxon>Apocrita</taxon>
        <taxon>Aculeata</taxon>
        <taxon>Vespoidea</taxon>
        <taxon>Vespidae</taxon>
        <taxon>Vespinae</taxon>
        <taxon>Vespula</taxon>
    </lineage>
</organism>
<gene>
    <name evidence="2" type="ORF">HZH68_005658</name>
</gene>
<dbReference type="AlphaFoldDB" id="A0A834KK46"/>
<accession>A0A834KK46</accession>
<comment type="caution">
    <text evidence="2">The sequence shown here is derived from an EMBL/GenBank/DDBJ whole genome shotgun (WGS) entry which is preliminary data.</text>
</comment>
<dbReference type="Proteomes" id="UP000617340">
    <property type="component" value="Unassembled WGS sequence"/>
</dbReference>
<feature type="region of interest" description="Disordered" evidence="1">
    <location>
        <begin position="1"/>
        <end position="72"/>
    </location>
</feature>
<feature type="compositionally biased region" description="Basic and acidic residues" evidence="1">
    <location>
        <begin position="63"/>
        <end position="72"/>
    </location>
</feature>
<reference evidence="2" key="1">
    <citation type="journal article" date="2020" name="G3 (Bethesda)">
        <title>High-Quality Assemblies for Three Invasive Social Wasps from the &lt;i&gt;Vespula&lt;/i&gt; Genus.</title>
        <authorList>
            <person name="Harrop T.W.R."/>
            <person name="Guhlin J."/>
            <person name="McLaughlin G.M."/>
            <person name="Permina E."/>
            <person name="Stockwell P."/>
            <person name="Gilligan J."/>
            <person name="Le Lec M.F."/>
            <person name="Gruber M.A.M."/>
            <person name="Quinn O."/>
            <person name="Lovegrove M."/>
            <person name="Duncan E.J."/>
            <person name="Remnant E.J."/>
            <person name="Van Eeckhoven J."/>
            <person name="Graham B."/>
            <person name="Knapp R.A."/>
            <person name="Langford K.W."/>
            <person name="Kronenberg Z."/>
            <person name="Press M.O."/>
            <person name="Eacker S.M."/>
            <person name="Wilson-Rankin E.E."/>
            <person name="Purcell J."/>
            <person name="Lester P.J."/>
            <person name="Dearden P.K."/>
        </authorList>
    </citation>
    <scope>NUCLEOTIDE SEQUENCE</scope>
    <source>
        <strain evidence="2">Linc-1</strain>
    </source>
</reference>
<feature type="compositionally biased region" description="Acidic residues" evidence="1">
    <location>
        <begin position="35"/>
        <end position="62"/>
    </location>
</feature>
<sequence>MQSQTIRRHVEIVRRVAETRSNEENHPIKPSESHQEEEEEEEKEEEEEEEEEEEGEEEEENEEKEKEKSASFFSKEHKFCRVAYLRVKGERSRSDLCPARNHPDNLFSRHVQPSLVSSASKNRCRKGEREGERE</sequence>
<dbReference type="EMBL" id="JACSDZ010000004">
    <property type="protein sequence ID" value="KAF7406289.1"/>
    <property type="molecule type" value="Genomic_DNA"/>
</dbReference>
<feature type="compositionally biased region" description="Basic and acidic residues" evidence="1">
    <location>
        <begin position="125"/>
        <end position="134"/>
    </location>
</feature>
<feature type="compositionally biased region" description="Basic and acidic residues" evidence="1">
    <location>
        <begin position="8"/>
        <end position="34"/>
    </location>
</feature>
<evidence type="ECO:0000256" key="1">
    <source>
        <dbReference type="SAM" id="MobiDB-lite"/>
    </source>
</evidence>
<proteinExistence type="predicted"/>
<protein>
    <submittedName>
        <fullName evidence="2">Uncharacterized protein</fullName>
    </submittedName>
</protein>
<evidence type="ECO:0000313" key="2">
    <source>
        <dbReference type="EMBL" id="KAF7406289.1"/>
    </source>
</evidence>
<feature type="region of interest" description="Disordered" evidence="1">
    <location>
        <begin position="90"/>
        <end position="134"/>
    </location>
</feature>
<name>A0A834KK46_VESGE</name>